<evidence type="ECO:0000313" key="1">
    <source>
        <dbReference type="EMBL" id="KAJ2998659.1"/>
    </source>
</evidence>
<comment type="caution">
    <text evidence="1">The sequence shown here is derived from an EMBL/GenBank/DDBJ whole genome shotgun (WGS) entry which is preliminary data.</text>
</comment>
<accession>A0ACC1PR33</accession>
<dbReference type="EMBL" id="JAPDGR010000020">
    <property type="protein sequence ID" value="KAJ2998659.1"/>
    <property type="molecule type" value="Genomic_DNA"/>
</dbReference>
<organism evidence="1 2">
    <name type="scientific">Xylaria curta</name>
    <dbReference type="NCBI Taxonomy" id="42375"/>
    <lineage>
        <taxon>Eukaryota</taxon>
        <taxon>Fungi</taxon>
        <taxon>Dikarya</taxon>
        <taxon>Ascomycota</taxon>
        <taxon>Pezizomycotina</taxon>
        <taxon>Sordariomycetes</taxon>
        <taxon>Xylariomycetidae</taxon>
        <taxon>Xylariales</taxon>
        <taxon>Xylariaceae</taxon>
        <taxon>Xylaria</taxon>
    </lineage>
</organism>
<gene>
    <name evidence="1" type="ORF">NUW58_g245</name>
</gene>
<name>A0ACC1PR33_9PEZI</name>
<evidence type="ECO:0000313" key="2">
    <source>
        <dbReference type="Proteomes" id="UP001143856"/>
    </source>
</evidence>
<sequence>MLFLRGLGRGVAELGFKNSYPTYAYCAKDGTYHDPRLVSSRNDTAAMLPLLAGLSGLLVGCSLSRANAAVVPGRAFDRFISIWLENQDFDKVVVDSAFADLKRFGILQTRYFAHTHPSQPNYLAAVGGDYWGLDHDDVVRIPSNVSTIVDVLEPRNISWGGYFEGMPGPGYMAEASVGRPENQSPTGTWDYVRKHNPFVSYDSINLQGERLLNLLSLDDFQDDFAAGVVPQFVMISPNMLNDGHNTTLDYATNWVREFLKPLLTEGAFAEKTLIQLTYDETEDYSKPNRIASLLMGNAVPKSLLGSTDDTFYTHFSILSTVENNWELPNLGRFDVGANVFQLVADVTGYVNHDPPNVAGVNNSVSYSGPLNRNHSQKLTAFPPPNLKLTGAGGKPILETVAETWKSKVKLDTPYDGTMRVAAASPNLFTVLIRTHHITSRKKLQRVKKAASQHALSFVLIRSGGSPGIMYAEGAEADVNSWVTFVRGLRYKDFQCPRKPAATKIVVPSQITQGNFEEVTSVTEFGRRMEQRGLALWWKSAMGNDIRCNVGGTRGVRAKCAVKAGSTVTVEMHAQPNDRKCSAEAIGGAHYGPVNVYLSQVSDATTADGSTPWYKIFANSWSSKGSVGDGDNWGTNDLNSCCGKMDVLIPPDTPSGDYLLRAEVIALHTAGQSGGAQFYMSCYQITVSGGSGSLPAGVKLPGAFKASDPGIQVNIHAKMSNYVNPGPAVIPGGITKVAGSGCSSGCAKTCTVGSGPVGTPISSQPPAGGGGSSGGSDGGAD</sequence>
<keyword evidence="2" id="KW-1185">Reference proteome</keyword>
<dbReference type="Proteomes" id="UP001143856">
    <property type="component" value="Unassembled WGS sequence"/>
</dbReference>
<proteinExistence type="predicted"/>
<protein>
    <submittedName>
        <fullName evidence="1">Uncharacterized protein</fullName>
    </submittedName>
</protein>
<reference evidence="1" key="1">
    <citation type="submission" date="2022-10" db="EMBL/GenBank/DDBJ databases">
        <title>Genome Sequence of Xylaria curta.</title>
        <authorList>
            <person name="Buettner E."/>
        </authorList>
    </citation>
    <scope>NUCLEOTIDE SEQUENCE</scope>
    <source>
        <strain evidence="1">Babe10</strain>
    </source>
</reference>